<evidence type="ECO:0000256" key="1">
    <source>
        <dbReference type="ARBA" id="ARBA00008791"/>
    </source>
</evidence>
<name>A0A9X1JVR7_9FLAO</name>
<evidence type="ECO:0000313" key="4">
    <source>
        <dbReference type="Proteomes" id="UP001138686"/>
    </source>
</evidence>
<sequence length="281" mass="31715">MKKILIPTDFSENASDAFFYAAKVFGGEKVEFIVVYSFENEASNLTSRVDIGKSEYVLDKLYDDSILEGNSFIDKMKQKLGKTKSTFRFISTGMGIFRAVNKLIKEEEIALTVMGTKGRTADENILVGSTTSKMTTKIKGCSLLIVPSISKFEAPLKVGFATDFSTFYPLQQVPPINELILNFNSTLEILYVGEESTLSEEQLKTRSAFKNSLDNLNVHFHHLKTLNSISESLAKYALENRLDLLILVNRKHNIFNKLFREAVIKRVGNKMEIPYLLLPIN</sequence>
<dbReference type="InterPro" id="IPR006016">
    <property type="entry name" value="UspA"/>
</dbReference>
<evidence type="ECO:0000313" key="3">
    <source>
        <dbReference type="EMBL" id="MBW2938284.1"/>
    </source>
</evidence>
<reference evidence="3" key="1">
    <citation type="submission" date="2021-07" db="EMBL/GenBank/DDBJ databases">
        <title>Aureisphaera sp. CAU 1614 isolated from sea sediment.</title>
        <authorList>
            <person name="Kim W."/>
        </authorList>
    </citation>
    <scope>NUCLEOTIDE SEQUENCE</scope>
    <source>
        <strain evidence="3">CAU 1614</strain>
    </source>
</reference>
<dbReference type="EMBL" id="JAHWDP010000003">
    <property type="protein sequence ID" value="MBW2938284.1"/>
    <property type="molecule type" value="Genomic_DNA"/>
</dbReference>
<evidence type="ECO:0000259" key="2">
    <source>
        <dbReference type="Pfam" id="PF00582"/>
    </source>
</evidence>
<dbReference type="PANTHER" id="PTHR46268:SF6">
    <property type="entry name" value="UNIVERSAL STRESS PROTEIN UP12"/>
    <property type="match status" value="1"/>
</dbReference>
<dbReference type="CDD" id="cd00293">
    <property type="entry name" value="USP-like"/>
    <property type="match status" value="1"/>
</dbReference>
<feature type="domain" description="UspA" evidence="2">
    <location>
        <begin position="1"/>
        <end position="147"/>
    </location>
</feature>
<gene>
    <name evidence="3" type="ORF">KXJ69_09215</name>
</gene>
<keyword evidence="4" id="KW-1185">Reference proteome</keyword>
<proteinExistence type="inferred from homology"/>
<dbReference type="PANTHER" id="PTHR46268">
    <property type="entry name" value="STRESS RESPONSE PROTEIN NHAX"/>
    <property type="match status" value="1"/>
</dbReference>
<dbReference type="Pfam" id="PF00582">
    <property type="entry name" value="Usp"/>
    <property type="match status" value="1"/>
</dbReference>
<organism evidence="3 4">
    <name type="scientific">Halomarinibacterium sedimenti</name>
    <dbReference type="NCBI Taxonomy" id="2857106"/>
    <lineage>
        <taxon>Bacteria</taxon>
        <taxon>Pseudomonadati</taxon>
        <taxon>Bacteroidota</taxon>
        <taxon>Flavobacteriia</taxon>
        <taxon>Flavobacteriales</taxon>
        <taxon>Flavobacteriaceae</taxon>
        <taxon>Halomarinibacterium</taxon>
    </lineage>
</organism>
<protein>
    <submittedName>
        <fullName evidence="3">Universal stress protein</fullName>
    </submittedName>
</protein>
<accession>A0A9X1JVR7</accession>
<comment type="similarity">
    <text evidence="1">Belongs to the universal stress protein A family.</text>
</comment>
<comment type="caution">
    <text evidence="3">The sequence shown here is derived from an EMBL/GenBank/DDBJ whole genome shotgun (WGS) entry which is preliminary data.</text>
</comment>
<dbReference type="Proteomes" id="UP001138686">
    <property type="component" value="Unassembled WGS sequence"/>
</dbReference>
<dbReference type="AlphaFoldDB" id="A0A9X1JVR7"/>
<dbReference type="RefSeq" id="WP_219052800.1">
    <property type="nucleotide sequence ID" value="NZ_JAHWDP010000003.1"/>
</dbReference>